<comment type="caution">
    <text evidence="2">The sequence shown here is derived from an EMBL/GenBank/DDBJ whole genome shotgun (WGS) entry which is preliminary data.</text>
</comment>
<evidence type="ECO:0000313" key="3">
    <source>
        <dbReference type="Proteomes" id="UP000476332"/>
    </source>
</evidence>
<dbReference type="EMBL" id="JAAAMJ010000006">
    <property type="protein sequence ID" value="NDV87072.1"/>
    <property type="molecule type" value="Genomic_DNA"/>
</dbReference>
<dbReference type="RefSeq" id="WP_163043829.1">
    <property type="nucleotide sequence ID" value="NZ_JAAAMJ010000006.1"/>
</dbReference>
<keyword evidence="1" id="KW-0233">DNA recombination</keyword>
<dbReference type="GO" id="GO:0015074">
    <property type="term" value="P:DNA integration"/>
    <property type="evidence" value="ECO:0007669"/>
    <property type="project" value="InterPro"/>
</dbReference>
<dbReference type="AlphaFoldDB" id="A0A6L9MHQ0"/>
<evidence type="ECO:0008006" key="4">
    <source>
        <dbReference type="Google" id="ProtNLM"/>
    </source>
</evidence>
<dbReference type="InterPro" id="IPR011010">
    <property type="entry name" value="DNA_brk_join_enz"/>
</dbReference>
<evidence type="ECO:0000256" key="1">
    <source>
        <dbReference type="ARBA" id="ARBA00023172"/>
    </source>
</evidence>
<protein>
    <recommendedName>
        <fullName evidence="4">Integrase</fullName>
    </recommendedName>
</protein>
<dbReference type="InterPro" id="IPR013762">
    <property type="entry name" value="Integrase-like_cat_sf"/>
</dbReference>
<evidence type="ECO:0000313" key="2">
    <source>
        <dbReference type="EMBL" id="NDV87072.1"/>
    </source>
</evidence>
<organism evidence="2 3">
    <name type="scientific">Aurantimonas aggregata</name>
    <dbReference type="NCBI Taxonomy" id="2047720"/>
    <lineage>
        <taxon>Bacteria</taxon>
        <taxon>Pseudomonadati</taxon>
        <taxon>Pseudomonadota</taxon>
        <taxon>Alphaproteobacteria</taxon>
        <taxon>Hyphomicrobiales</taxon>
        <taxon>Aurantimonadaceae</taxon>
        <taxon>Aurantimonas</taxon>
    </lineage>
</organism>
<reference evidence="2 3" key="1">
    <citation type="submission" date="2020-01" db="EMBL/GenBank/DDBJ databases">
        <title>Genomes of bacteria type strains.</title>
        <authorList>
            <person name="Chen J."/>
            <person name="Zhu S."/>
            <person name="Chen J."/>
        </authorList>
    </citation>
    <scope>NUCLEOTIDE SEQUENCE [LARGE SCALE GENOMIC DNA]</scope>
    <source>
        <strain evidence="2 3">KCTC 52919</strain>
    </source>
</reference>
<dbReference type="GO" id="GO:0006310">
    <property type="term" value="P:DNA recombination"/>
    <property type="evidence" value="ECO:0007669"/>
    <property type="project" value="UniProtKB-KW"/>
</dbReference>
<dbReference type="Proteomes" id="UP000476332">
    <property type="component" value="Unassembled WGS sequence"/>
</dbReference>
<sequence>MSKPPKIPLVAWRDGRPRFVPGAALRALGYKGEDLRHGDGTWYSVGEATDWSLERAAEIQRRRVADLTAANRRRPKGARPLRQAPVVYSFARLFEDWQRSPRWGEATAVGKRDVKAYALNTRNNYRQAMKTFEKHDPEFYHAAVAVLTPQLAFGLFEDLWEQRGLSSARAVMATLSAAISWGRRRGRVTLAGNPCIGLGLTTPEPRVRFGTREEIAALVATADALGRPEIGDMVMLGVWTGQRQNDRLALVAHKTELARGRRVFRQKKTGAIVEIFEAPELKRRLVASRKRREVAGIVDPQIVLDERQWRPFKAHHYRHTFGEIRDQAAAGIKREGSDEWRLAPCPSLADFHDQDLRDTAVTWMGFAGATIAQICSVTGHSAQSAHTILKHYLAQHPDMADTAIGKMVAWFDEPDEGESE</sequence>
<name>A0A6L9MHQ0_9HYPH</name>
<proteinExistence type="predicted"/>
<gene>
    <name evidence="2" type="ORF">GTW51_10195</name>
</gene>
<dbReference type="Gene3D" id="1.10.443.10">
    <property type="entry name" value="Intergrase catalytic core"/>
    <property type="match status" value="1"/>
</dbReference>
<dbReference type="GO" id="GO:0003677">
    <property type="term" value="F:DNA binding"/>
    <property type="evidence" value="ECO:0007669"/>
    <property type="project" value="InterPro"/>
</dbReference>
<keyword evidence="3" id="KW-1185">Reference proteome</keyword>
<dbReference type="SUPFAM" id="SSF56349">
    <property type="entry name" value="DNA breaking-rejoining enzymes"/>
    <property type="match status" value="1"/>
</dbReference>
<accession>A0A6L9MHQ0</accession>